<proteinExistence type="predicted"/>
<dbReference type="OrthoDB" id="10422915at2759"/>
<dbReference type="EMBL" id="CAJPWZ010002374">
    <property type="protein sequence ID" value="CAG2237092.1"/>
    <property type="molecule type" value="Genomic_DNA"/>
</dbReference>
<dbReference type="InterPro" id="IPR041249">
    <property type="entry name" value="HEPN_DZIP3"/>
</dbReference>
<evidence type="ECO:0000259" key="1">
    <source>
        <dbReference type="Pfam" id="PF18738"/>
    </source>
</evidence>
<accession>A0A8S3U8D6</accession>
<dbReference type="Proteomes" id="UP000683360">
    <property type="component" value="Unassembled WGS sequence"/>
</dbReference>
<dbReference type="AlphaFoldDB" id="A0A8S3U8D6"/>
<evidence type="ECO:0000313" key="2">
    <source>
        <dbReference type="EMBL" id="CAG2237092.1"/>
    </source>
</evidence>
<gene>
    <name evidence="2" type="ORF">MEDL_49547</name>
</gene>
<sequence length="228" mass="26166">MTQKERENFYRIATVIVDHGTESLSAVLDNDLSTTSITFEDFINIHHHEIYHLCYNRIPCCQCVGGRLVLANTNRIMHPGQLDILLDKSGPTMLGHNPNLSRMSQYCCRPAKTSLAIGHLDITLLRCLLVNFAKNCKTHSTLMQDVEDLVKYRNTLYGHTQEAKCSDSEYAKYKTDVEGVILRIARFCNIENDMRQKLNDASQRPMDEYILKKYQIALLEQSLHEKAD</sequence>
<evidence type="ECO:0000313" key="3">
    <source>
        <dbReference type="Proteomes" id="UP000683360"/>
    </source>
</evidence>
<protein>
    <recommendedName>
        <fullName evidence="1">DZIP3-like HEPN domain-containing protein</fullName>
    </recommendedName>
</protein>
<dbReference type="Pfam" id="PF18738">
    <property type="entry name" value="HEPN_DZIP3"/>
    <property type="match status" value="1"/>
</dbReference>
<organism evidence="2 3">
    <name type="scientific">Mytilus edulis</name>
    <name type="common">Blue mussel</name>
    <dbReference type="NCBI Taxonomy" id="6550"/>
    <lineage>
        <taxon>Eukaryota</taxon>
        <taxon>Metazoa</taxon>
        <taxon>Spiralia</taxon>
        <taxon>Lophotrochozoa</taxon>
        <taxon>Mollusca</taxon>
        <taxon>Bivalvia</taxon>
        <taxon>Autobranchia</taxon>
        <taxon>Pteriomorphia</taxon>
        <taxon>Mytilida</taxon>
        <taxon>Mytiloidea</taxon>
        <taxon>Mytilidae</taxon>
        <taxon>Mytilinae</taxon>
        <taxon>Mytilus</taxon>
    </lineage>
</organism>
<reference evidence="2" key="1">
    <citation type="submission" date="2021-03" db="EMBL/GenBank/DDBJ databases">
        <authorList>
            <person name="Bekaert M."/>
        </authorList>
    </citation>
    <scope>NUCLEOTIDE SEQUENCE</scope>
</reference>
<keyword evidence="3" id="KW-1185">Reference proteome</keyword>
<feature type="domain" description="DZIP3-like HEPN" evidence="1">
    <location>
        <begin position="101"/>
        <end position="208"/>
    </location>
</feature>
<name>A0A8S3U8D6_MYTED</name>
<comment type="caution">
    <text evidence="2">The sequence shown here is derived from an EMBL/GenBank/DDBJ whole genome shotgun (WGS) entry which is preliminary data.</text>
</comment>